<comment type="caution">
    <text evidence="4">The sequence shown here is derived from an EMBL/GenBank/DDBJ whole genome shotgun (WGS) entry which is preliminary data.</text>
</comment>
<evidence type="ECO:0000259" key="3">
    <source>
        <dbReference type="PROSITE" id="PS51462"/>
    </source>
</evidence>
<dbReference type="Proteomes" id="UP000179047">
    <property type="component" value="Unassembled WGS sequence"/>
</dbReference>
<dbReference type="InterPro" id="IPR020084">
    <property type="entry name" value="NUDIX_hydrolase_CS"/>
</dbReference>
<dbReference type="STRING" id="1802701.A3A33_04830"/>
<feature type="domain" description="Nudix hydrolase" evidence="3">
    <location>
        <begin position="1"/>
        <end position="136"/>
    </location>
</feature>
<dbReference type="Pfam" id="PF00293">
    <property type="entry name" value="NUDIX"/>
    <property type="match status" value="1"/>
</dbReference>
<dbReference type="GO" id="GO:0016787">
    <property type="term" value="F:hydrolase activity"/>
    <property type="evidence" value="ECO:0007669"/>
    <property type="project" value="UniProtKB-KW"/>
</dbReference>
<accession>A0A1F8GS90</accession>
<evidence type="ECO:0000256" key="1">
    <source>
        <dbReference type="ARBA" id="ARBA00001946"/>
    </source>
</evidence>
<evidence type="ECO:0000313" key="5">
    <source>
        <dbReference type="Proteomes" id="UP000179047"/>
    </source>
</evidence>
<gene>
    <name evidence="4" type="ORF">A3A33_04830</name>
</gene>
<dbReference type="InterPro" id="IPR015797">
    <property type="entry name" value="NUDIX_hydrolase-like_dom_sf"/>
</dbReference>
<keyword evidence="2" id="KW-0378">Hydrolase</keyword>
<reference evidence="4 5" key="1">
    <citation type="journal article" date="2016" name="Nat. Commun.">
        <title>Thousands of microbial genomes shed light on interconnected biogeochemical processes in an aquifer system.</title>
        <authorList>
            <person name="Anantharaman K."/>
            <person name="Brown C.T."/>
            <person name="Hug L.A."/>
            <person name="Sharon I."/>
            <person name="Castelle C.J."/>
            <person name="Probst A.J."/>
            <person name="Thomas B.C."/>
            <person name="Singh A."/>
            <person name="Wilkins M.J."/>
            <person name="Karaoz U."/>
            <person name="Brodie E.L."/>
            <person name="Williams K.H."/>
            <person name="Hubbard S.S."/>
            <person name="Banfield J.F."/>
        </authorList>
    </citation>
    <scope>NUCLEOTIDE SEQUENCE [LARGE SCALE GENOMIC DNA]</scope>
</reference>
<sequence>MSHRSAHLYGATHLLLIKDNKVLLLLRKNTGWRDGEYSVPAGHIEPNENARLAMVREAREEVGLAIAPEDLRFSSIVHRHAPDREYMDFFFTLSEWDGEVKNGEPDKCEALAWYDINSLPANVISYIKHGIENHKNSISFSEFGWEI</sequence>
<dbReference type="SUPFAM" id="SSF55811">
    <property type="entry name" value="Nudix"/>
    <property type="match status" value="1"/>
</dbReference>
<dbReference type="PROSITE" id="PS00893">
    <property type="entry name" value="NUDIX_BOX"/>
    <property type="match status" value="1"/>
</dbReference>
<dbReference type="CDD" id="cd04683">
    <property type="entry name" value="NUDIX_Hydrolase"/>
    <property type="match status" value="1"/>
</dbReference>
<dbReference type="PANTHER" id="PTHR43046">
    <property type="entry name" value="GDP-MANNOSE MANNOSYL HYDROLASE"/>
    <property type="match status" value="1"/>
</dbReference>
<evidence type="ECO:0000313" key="4">
    <source>
        <dbReference type="EMBL" id="OGN27518.1"/>
    </source>
</evidence>
<evidence type="ECO:0000256" key="2">
    <source>
        <dbReference type="ARBA" id="ARBA00022801"/>
    </source>
</evidence>
<dbReference type="Gene3D" id="3.90.79.10">
    <property type="entry name" value="Nucleoside Triphosphate Pyrophosphohydrolase"/>
    <property type="match status" value="1"/>
</dbReference>
<dbReference type="AlphaFoldDB" id="A0A1F8GS90"/>
<comment type="cofactor">
    <cofactor evidence="1">
        <name>Mg(2+)</name>
        <dbReference type="ChEBI" id="CHEBI:18420"/>
    </cofactor>
</comment>
<proteinExistence type="predicted"/>
<name>A0A1F8GS90_9BACT</name>
<dbReference type="PANTHER" id="PTHR43046:SF14">
    <property type="entry name" value="MUTT_NUDIX FAMILY PROTEIN"/>
    <property type="match status" value="1"/>
</dbReference>
<dbReference type="EMBL" id="MGKP01000029">
    <property type="protein sequence ID" value="OGN27518.1"/>
    <property type="molecule type" value="Genomic_DNA"/>
</dbReference>
<dbReference type="PROSITE" id="PS51462">
    <property type="entry name" value="NUDIX"/>
    <property type="match status" value="1"/>
</dbReference>
<protein>
    <recommendedName>
        <fullName evidence="3">Nudix hydrolase domain-containing protein</fullName>
    </recommendedName>
</protein>
<organism evidence="4 5">
    <name type="scientific">Candidatus Yanofskybacteria bacterium RIFCSPLOWO2_01_FULL_49_25</name>
    <dbReference type="NCBI Taxonomy" id="1802701"/>
    <lineage>
        <taxon>Bacteria</taxon>
        <taxon>Candidatus Yanofskyibacteriota</taxon>
    </lineage>
</organism>
<dbReference type="InterPro" id="IPR000086">
    <property type="entry name" value="NUDIX_hydrolase_dom"/>
</dbReference>